<evidence type="ECO:0008006" key="3">
    <source>
        <dbReference type="Google" id="ProtNLM"/>
    </source>
</evidence>
<dbReference type="RefSeq" id="WP_142001054.1">
    <property type="nucleotide sequence ID" value="NZ_VFML01000001.1"/>
</dbReference>
<dbReference type="Proteomes" id="UP000320876">
    <property type="component" value="Unassembled WGS sequence"/>
</dbReference>
<evidence type="ECO:0000313" key="1">
    <source>
        <dbReference type="EMBL" id="TQJ05540.1"/>
    </source>
</evidence>
<name>A0A542DR23_AMYCI</name>
<evidence type="ECO:0000313" key="2">
    <source>
        <dbReference type="Proteomes" id="UP000320876"/>
    </source>
</evidence>
<dbReference type="OrthoDB" id="4202326at2"/>
<accession>A0A542DR23</accession>
<sequence>MLGRIGLALTCATVGGLALSGCDSGSSDPIRDPATDWAGQVCTVAADHMDTLTGGPSVDAQDLAKSKQLMVTHLGELAEAVGAVANGITEAGPPPAEDAAPVIERTVGKLRQAKQSVNTAREKLAAAAPENDEAFRDTMGSVGADLTALGRLDDPLRDLRLSQELSKAFGQAPACGQAKPGGIAPTD</sequence>
<comment type="caution">
    <text evidence="1">The sequence shown here is derived from an EMBL/GenBank/DDBJ whole genome shotgun (WGS) entry which is preliminary data.</text>
</comment>
<proteinExistence type="predicted"/>
<reference evidence="1 2" key="1">
    <citation type="submission" date="2019-06" db="EMBL/GenBank/DDBJ databases">
        <title>Sequencing the genomes of 1000 actinobacteria strains.</title>
        <authorList>
            <person name="Klenk H.-P."/>
        </authorList>
    </citation>
    <scope>NUCLEOTIDE SEQUENCE [LARGE SCALE GENOMIC DNA]</scope>
    <source>
        <strain evidence="1 2">DSM 45679</strain>
    </source>
</reference>
<dbReference type="EMBL" id="VFML01000001">
    <property type="protein sequence ID" value="TQJ05540.1"/>
    <property type="molecule type" value="Genomic_DNA"/>
</dbReference>
<dbReference type="AlphaFoldDB" id="A0A542DR23"/>
<gene>
    <name evidence="1" type="ORF">FB471_5377</name>
</gene>
<protein>
    <recommendedName>
        <fullName evidence="3">Small secreted protein</fullName>
    </recommendedName>
</protein>
<dbReference type="PROSITE" id="PS51257">
    <property type="entry name" value="PROKAR_LIPOPROTEIN"/>
    <property type="match status" value="1"/>
</dbReference>
<keyword evidence="2" id="KW-1185">Reference proteome</keyword>
<organism evidence="1 2">
    <name type="scientific">Amycolatopsis cihanbeyliensis</name>
    <dbReference type="NCBI Taxonomy" id="1128664"/>
    <lineage>
        <taxon>Bacteria</taxon>
        <taxon>Bacillati</taxon>
        <taxon>Actinomycetota</taxon>
        <taxon>Actinomycetes</taxon>
        <taxon>Pseudonocardiales</taxon>
        <taxon>Pseudonocardiaceae</taxon>
        <taxon>Amycolatopsis</taxon>
    </lineage>
</organism>